<keyword evidence="1" id="KW-0472">Membrane</keyword>
<keyword evidence="1" id="KW-1133">Transmembrane helix</keyword>
<feature type="transmembrane region" description="Helical" evidence="1">
    <location>
        <begin position="39"/>
        <end position="58"/>
    </location>
</feature>
<gene>
    <name evidence="2" type="ORF">A2227_05400</name>
</gene>
<protein>
    <recommendedName>
        <fullName evidence="4">DUF2975 domain-containing protein</fullName>
    </recommendedName>
</protein>
<evidence type="ECO:0000256" key="1">
    <source>
        <dbReference type="SAM" id="Phobius"/>
    </source>
</evidence>
<accession>A0A1F5SNH0</accession>
<dbReference type="Proteomes" id="UP000178367">
    <property type="component" value="Unassembled WGS sequence"/>
</dbReference>
<dbReference type="InterPro" id="IPR021354">
    <property type="entry name" value="DUF2975"/>
</dbReference>
<feature type="transmembrane region" description="Helical" evidence="1">
    <location>
        <begin position="87"/>
        <end position="107"/>
    </location>
</feature>
<organism evidence="2 3">
    <name type="scientific">Candidatus Falkowbacteria bacterium RIFOXYA2_FULL_47_19</name>
    <dbReference type="NCBI Taxonomy" id="1797994"/>
    <lineage>
        <taxon>Bacteria</taxon>
        <taxon>Candidatus Falkowiibacteriota</taxon>
    </lineage>
</organism>
<comment type="caution">
    <text evidence="2">The sequence shown here is derived from an EMBL/GenBank/DDBJ whole genome shotgun (WGS) entry which is preliminary data.</text>
</comment>
<reference evidence="2 3" key="1">
    <citation type="journal article" date="2016" name="Nat. Commun.">
        <title>Thousands of microbial genomes shed light on interconnected biogeochemical processes in an aquifer system.</title>
        <authorList>
            <person name="Anantharaman K."/>
            <person name="Brown C.T."/>
            <person name="Hug L.A."/>
            <person name="Sharon I."/>
            <person name="Castelle C.J."/>
            <person name="Probst A.J."/>
            <person name="Thomas B.C."/>
            <person name="Singh A."/>
            <person name="Wilkins M.J."/>
            <person name="Karaoz U."/>
            <person name="Brodie E.L."/>
            <person name="Williams K.H."/>
            <person name="Hubbard S.S."/>
            <person name="Banfield J.F."/>
        </authorList>
    </citation>
    <scope>NUCLEOTIDE SEQUENCE [LARGE SCALE GENOMIC DNA]</scope>
</reference>
<dbReference type="AlphaFoldDB" id="A0A1F5SNH0"/>
<dbReference type="Pfam" id="PF11188">
    <property type="entry name" value="DUF2975"/>
    <property type="match status" value="1"/>
</dbReference>
<evidence type="ECO:0000313" key="2">
    <source>
        <dbReference type="EMBL" id="OGF28199.1"/>
    </source>
</evidence>
<keyword evidence="1" id="KW-0812">Transmembrane</keyword>
<evidence type="ECO:0000313" key="3">
    <source>
        <dbReference type="Proteomes" id="UP000178367"/>
    </source>
</evidence>
<evidence type="ECO:0008006" key="4">
    <source>
        <dbReference type="Google" id="ProtNLM"/>
    </source>
</evidence>
<feature type="transmembrane region" description="Helical" evidence="1">
    <location>
        <begin position="12"/>
        <end position="33"/>
    </location>
</feature>
<proteinExistence type="predicted"/>
<dbReference type="STRING" id="1797994.A2227_05400"/>
<dbReference type="EMBL" id="MFGB01000001">
    <property type="protein sequence ID" value="OGF28199.1"/>
    <property type="molecule type" value="Genomic_DNA"/>
</dbReference>
<name>A0A1F5SNH0_9BACT</name>
<sequence length="154" mass="16475">MKQGSTMFLKGVVVLIGLAVLALCVLILYLAIVSDDLGAYRPVLLGLYLPAIPFYIALREALKLLGYIEKNEAFSQVSVKALKSIKFCGVAISLLFAAGMPLIIHAADQDDAPGAVMIGLIIIFASLVIATFAALLQKLLQEALDIKNENDLTV</sequence>
<feature type="transmembrane region" description="Helical" evidence="1">
    <location>
        <begin position="113"/>
        <end position="136"/>
    </location>
</feature>